<protein>
    <submittedName>
        <fullName evidence="6">NAD(P)-dependent oxidoreductase</fullName>
    </submittedName>
</protein>
<evidence type="ECO:0000313" key="6">
    <source>
        <dbReference type="EMBL" id="MBL4952500.1"/>
    </source>
</evidence>
<dbReference type="PIRSF" id="PIRSF000103">
    <property type="entry name" value="HIBADH"/>
    <property type="match status" value="1"/>
</dbReference>
<evidence type="ECO:0000259" key="5">
    <source>
        <dbReference type="Pfam" id="PF14833"/>
    </source>
</evidence>
<dbReference type="InterPro" id="IPR006115">
    <property type="entry name" value="6PGDH_NADP-bd"/>
</dbReference>
<dbReference type="EMBL" id="JAESWB010000168">
    <property type="protein sequence ID" value="MBL4952500.1"/>
    <property type="molecule type" value="Genomic_DNA"/>
</dbReference>
<comment type="similarity">
    <text evidence="1">Belongs to the HIBADH-related family.</text>
</comment>
<dbReference type="PANTHER" id="PTHR43060">
    <property type="entry name" value="3-HYDROXYISOBUTYRATE DEHYDROGENASE-LIKE 1, MITOCHONDRIAL-RELATED"/>
    <property type="match status" value="1"/>
</dbReference>
<evidence type="ECO:0000256" key="3">
    <source>
        <dbReference type="ARBA" id="ARBA00023027"/>
    </source>
</evidence>
<dbReference type="Gene3D" id="1.10.1040.10">
    <property type="entry name" value="N-(1-d-carboxylethyl)-l-norvaline Dehydrogenase, domain 2"/>
    <property type="match status" value="1"/>
</dbReference>
<keyword evidence="3" id="KW-0520">NAD</keyword>
<feature type="domain" description="6-phosphogluconate dehydrogenase NADP-binding" evidence="4">
    <location>
        <begin position="8"/>
        <end position="167"/>
    </location>
</feature>
<dbReference type="Gene3D" id="3.40.50.720">
    <property type="entry name" value="NAD(P)-binding Rossmann-like Domain"/>
    <property type="match status" value="1"/>
</dbReference>
<proteinExistence type="inferred from homology"/>
<dbReference type="InterPro" id="IPR008927">
    <property type="entry name" value="6-PGluconate_DH-like_C_sf"/>
</dbReference>
<evidence type="ECO:0000256" key="1">
    <source>
        <dbReference type="ARBA" id="ARBA00009080"/>
    </source>
</evidence>
<dbReference type="SUPFAM" id="SSF51735">
    <property type="entry name" value="NAD(P)-binding Rossmann-fold domains"/>
    <property type="match status" value="1"/>
</dbReference>
<evidence type="ECO:0000259" key="4">
    <source>
        <dbReference type="Pfam" id="PF03446"/>
    </source>
</evidence>
<reference evidence="6 7" key="1">
    <citation type="submission" date="2021-01" db="EMBL/GenBank/DDBJ databases">
        <title>Genome public.</title>
        <authorList>
            <person name="Liu C."/>
            <person name="Sun Q."/>
        </authorList>
    </citation>
    <scope>NUCLEOTIDE SEQUENCE [LARGE SCALE GENOMIC DNA]</scope>
    <source>
        <strain evidence="6 7">YIM B02564</strain>
    </source>
</reference>
<accession>A0ABS1TRH0</accession>
<dbReference type="RefSeq" id="WP_202653763.1">
    <property type="nucleotide sequence ID" value="NZ_JAESWB010000168.1"/>
</dbReference>
<dbReference type="SUPFAM" id="SSF48179">
    <property type="entry name" value="6-phosphogluconate dehydrogenase C-terminal domain-like"/>
    <property type="match status" value="1"/>
</dbReference>
<dbReference type="InterPro" id="IPR029154">
    <property type="entry name" value="HIBADH-like_NADP-bd"/>
</dbReference>
<dbReference type="Pfam" id="PF14833">
    <property type="entry name" value="NAD_binding_11"/>
    <property type="match status" value="1"/>
</dbReference>
<dbReference type="Proteomes" id="UP000623967">
    <property type="component" value="Unassembled WGS sequence"/>
</dbReference>
<gene>
    <name evidence="6" type="ORF">JK635_09785</name>
</gene>
<keyword evidence="2" id="KW-0560">Oxidoreductase</keyword>
<dbReference type="PANTHER" id="PTHR43060:SF15">
    <property type="entry name" value="3-HYDROXYISOBUTYRATE DEHYDROGENASE-LIKE 1, MITOCHONDRIAL-RELATED"/>
    <property type="match status" value="1"/>
</dbReference>
<comment type="caution">
    <text evidence="6">The sequence shown here is derived from an EMBL/GenBank/DDBJ whole genome shotgun (WGS) entry which is preliminary data.</text>
</comment>
<dbReference type="InterPro" id="IPR036291">
    <property type="entry name" value="NAD(P)-bd_dom_sf"/>
</dbReference>
<organism evidence="6 7">
    <name type="scientific">Neobacillus paridis</name>
    <dbReference type="NCBI Taxonomy" id="2803862"/>
    <lineage>
        <taxon>Bacteria</taxon>
        <taxon>Bacillati</taxon>
        <taxon>Bacillota</taxon>
        <taxon>Bacilli</taxon>
        <taxon>Bacillales</taxon>
        <taxon>Bacillaceae</taxon>
        <taxon>Neobacillus</taxon>
    </lineage>
</organism>
<keyword evidence="7" id="KW-1185">Reference proteome</keyword>
<evidence type="ECO:0000313" key="7">
    <source>
        <dbReference type="Proteomes" id="UP000623967"/>
    </source>
</evidence>
<dbReference type="InterPro" id="IPR013328">
    <property type="entry name" value="6PGD_dom2"/>
</dbReference>
<name>A0ABS1TRH0_9BACI</name>
<dbReference type="Pfam" id="PF03446">
    <property type="entry name" value="NAD_binding_2"/>
    <property type="match status" value="1"/>
</dbReference>
<dbReference type="InterPro" id="IPR015815">
    <property type="entry name" value="HIBADH-related"/>
</dbReference>
<feature type="domain" description="3-hydroxyisobutyrate dehydrogenase-like NAD-binding" evidence="5">
    <location>
        <begin position="170"/>
        <end position="289"/>
    </location>
</feature>
<evidence type="ECO:0000256" key="2">
    <source>
        <dbReference type="ARBA" id="ARBA00023002"/>
    </source>
</evidence>
<sequence>MLKTENVTIGFIGTGVMGKSMASHLINAGYPLIVYSRTKAKAQDLIEKGALWVDTPKDVAERASVIFTMVGYPADVEEIYLGKNGLISNGVSGSYLIDMTTSAPSLAIKIYQEAKKMGIHAIDAPVSGGDVGAREAKLSIMVGGDYESFEAVHPFLELLGTNIVYQGKAGAGQHTKMCNQIAIASNMIGVCEAIIYAEKAGLNPETVLKSISTGAAGSWSLSNLAPRMLNGDFAPGFYIKHFIKDMKIALNEAEQMNMEVPGLALAKSLYDQLVESGEENSGTQALYKYWKSEQK</sequence>